<reference evidence="2" key="1">
    <citation type="submission" date="2020-05" db="EMBL/GenBank/DDBJ databases">
        <title>Chitinophaga laudate sp. nov., isolated from a tropical peat swamp.</title>
        <authorList>
            <person name="Goh C.B.S."/>
            <person name="Lee M.S."/>
            <person name="Parimannan S."/>
            <person name="Pasbakhsh P."/>
            <person name="Yule C.M."/>
            <person name="Rajandas H."/>
            <person name="Loke S."/>
            <person name="Croft L."/>
            <person name="Tan J.B.L."/>
        </authorList>
    </citation>
    <scope>NUCLEOTIDE SEQUENCE</scope>
    <source>
        <strain evidence="2">Mgbs1</strain>
    </source>
</reference>
<protein>
    <recommendedName>
        <fullName evidence="1">Terpene synthase</fullName>
        <ecNumber evidence="1">4.2.3.-</ecNumber>
    </recommendedName>
</protein>
<proteinExistence type="inferred from homology"/>
<dbReference type="OrthoDB" id="2989600at2"/>
<dbReference type="SFLD" id="SFLDS00005">
    <property type="entry name" value="Isoprenoid_Synthase_Type_I"/>
    <property type="match status" value="1"/>
</dbReference>
<dbReference type="EC" id="4.2.3.-" evidence="1"/>
<keyword evidence="3" id="KW-1185">Reference proteome</keyword>
<dbReference type="GO" id="GO:0010333">
    <property type="term" value="F:terpene synthase activity"/>
    <property type="evidence" value="ECO:0007669"/>
    <property type="project" value="InterPro"/>
</dbReference>
<evidence type="ECO:0000313" key="2">
    <source>
        <dbReference type="EMBL" id="NSL85238.1"/>
    </source>
</evidence>
<organism evidence="2 3">
    <name type="scientific">Chitinophaga solisilvae</name>
    <dbReference type="NCBI Taxonomy" id="1233460"/>
    <lineage>
        <taxon>Bacteria</taxon>
        <taxon>Pseudomonadati</taxon>
        <taxon>Bacteroidota</taxon>
        <taxon>Chitinophagia</taxon>
        <taxon>Chitinophagales</taxon>
        <taxon>Chitinophagaceae</taxon>
        <taxon>Chitinophaga</taxon>
    </lineage>
</organism>
<dbReference type="EMBL" id="RIAR02000001">
    <property type="protein sequence ID" value="NSL85238.1"/>
    <property type="molecule type" value="Genomic_DNA"/>
</dbReference>
<dbReference type="SFLD" id="SFLDG01020">
    <property type="entry name" value="Terpene_Cyclase_Like_2"/>
    <property type="match status" value="1"/>
</dbReference>
<keyword evidence="1" id="KW-0460">Magnesium</keyword>
<evidence type="ECO:0000313" key="3">
    <source>
        <dbReference type="Proteomes" id="UP000281028"/>
    </source>
</evidence>
<dbReference type="InterPro" id="IPR034686">
    <property type="entry name" value="Terpene_cyclase-like_2"/>
</dbReference>
<dbReference type="PANTHER" id="PTHR35201:SF4">
    <property type="entry name" value="BETA-PINACENE SYNTHASE-RELATED"/>
    <property type="match status" value="1"/>
</dbReference>
<comment type="caution">
    <text evidence="2">The sequence shown here is derived from an EMBL/GenBank/DDBJ whole genome shotgun (WGS) entry which is preliminary data.</text>
</comment>
<sequence length="315" mass="36483">MPNHVQACITLPGKTAIHASFEAVQQHTLRWAHKFSLAPQFKPLGWYAKAQFGLQAAREYPDADYTQICLAGDLLTWLFTVDDACDRGSADETGAGKMKMLIYEFISILKGNRSIQSNDLSISLTDILIRMEEISTPFLFKAFCQHVIDYLEECFFELDIQLHEYNPSIAKYFEMRPYTGFYIMFPLVAIFQKLDIPDEVYQHESIKEIELILNLLGCLSNDLHSVEREEKLETTGFNLIFIAEKELHLGHDEGIEYVIDYHSSYQDKLRDCRKNLPFWGKEINDQLHHYIHGLYTIVKGYDDWAVIDTARYKSA</sequence>
<dbReference type="PANTHER" id="PTHR35201">
    <property type="entry name" value="TERPENE SYNTHASE"/>
    <property type="match status" value="1"/>
</dbReference>
<gene>
    <name evidence="2" type="ORF">ECE50_000220</name>
</gene>
<dbReference type="SUPFAM" id="SSF48576">
    <property type="entry name" value="Terpenoid synthases"/>
    <property type="match status" value="1"/>
</dbReference>
<dbReference type="Proteomes" id="UP000281028">
    <property type="component" value="Unassembled WGS sequence"/>
</dbReference>
<dbReference type="Gene3D" id="1.10.600.10">
    <property type="entry name" value="Farnesyl Diphosphate Synthase"/>
    <property type="match status" value="1"/>
</dbReference>
<dbReference type="Pfam" id="PF19086">
    <property type="entry name" value="Terpene_syn_C_2"/>
    <property type="match status" value="1"/>
</dbReference>
<comment type="cofactor">
    <cofactor evidence="1">
        <name>Mg(2+)</name>
        <dbReference type="ChEBI" id="CHEBI:18420"/>
    </cofactor>
</comment>
<accession>A0A3S1B389</accession>
<dbReference type="InterPro" id="IPR008949">
    <property type="entry name" value="Isoprenoid_synthase_dom_sf"/>
</dbReference>
<dbReference type="AlphaFoldDB" id="A0A3S1B389"/>
<dbReference type="GO" id="GO:0046872">
    <property type="term" value="F:metal ion binding"/>
    <property type="evidence" value="ECO:0007669"/>
    <property type="project" value="UniProtKB-KW"/>
</dbReference>
<comment type="similarity">
    <text evidence="1">Belongs to the terpene synthase family.</text>
</comment>
<keyword evidence="1" id="KW-0456">Lyase</keyword>
<name>A0A3S1B389_9BACT</name>
<keyword evidence="1" id="KW-0479">Metal-binding</keyword>
<evidence type="ECO:0000256" key="1">
    <source>
        <dbReference type="RuleBase" id="RU366034"/>
    </source>
</evidence>